<dbReference type="EMBL" id="CP019605">
    <property type="protein sequence ID" value="AQP44397.1"/>
    <property type="molecule type" value="Genomic_DNA"/>
</dbReference>
<dbReference type="KEGG" id="tfl:RPIT_05860"/>
<evidence type="ECO:0000313" key="2">
    <source>
        <dbReference type="Proteomes" id="UP000188324"/>
    </source>
</evidence>
<accession>A0A1Q2CE72</accession>
<gene>
    <name evidence="1" type="ORF">RPIT_05860</name>
</gene>
<dbReference type="OrthoDB" id="4876345at2"/>
<organism evidence="1 2">
    <name type="scientific">Tessaracoccus flavus</name>
    <dbReference type="NCBI Taxonomy" id="1610493"/>
    <lineage>
        <taxon>Bacteria</taxon>
        <taxon>Bacillati</taxon>
        <taxon>Actinomycetota</taxon>
        <taxon>Actinomycetes</taxon>
        <taxon>Propionibacteriales</taxon>
        <taxon>Propionibacteriaceae</taxon>
        <taxon>Tessaracoccus</taxon>
    </lineage>
</organism>
<dbReference type="AlphaFoldDB" id="A0A1Q2CE72"/>
<reference evidence="1 2" key="1">
    <citation type="journal article" date="2016" name="Int. J. Syst. Evol. Microbiol.">
        <title>Tessaracoccus flavus sp. nov., isolated from the drainage system of a lindane-producing factory.</title>
        <authorList>
            <person name="Kumari R."/>
            <person name="Singh P."/>
            <person name="Schumann P."/>
            <person name="Lal R."/>
        </authorList>
    </citation>
    <scope>NUCLEOTIDE SEQUENCE [LARGE SCALE GENOMIC DNA]</scope>
    <source>
        <strain evidence="1 2">RP1T</strain>
    </source>
</reference>
<name>A0A1Q2CE72_9ACTN</name>
<proteinExistence type="predicted"/>
<dbReference type="STRING" id="1610493.RPIT_05860"/>
<dbReference type="PANTHER" id="PTHR28037">
    <property type="entry name" value="ALCOHOL O-ACETYLTRANSFERASE 1-RELATED"/>
    <property type="match status" value="1"/>
</dbReference>
<dbReference type="PANTHER" id="PTHR28037:SF1">
    <property type="entry name" value="ALCOHOL O-ACETYLTRANSFERASE 1-RELATED"/>
    <property type="match status" value="1"/>
</dbReference>
<dbReference type="InterPro" id="IPR052058">
    <property type="entry name" value="Alcohol_O-acetyltransferase"/>
</dbReference>
<protein>
    <submittedName>
        <fullName evidence="1">Uncharacterized protein</fullName>
    </submittedName>
</protein>
<dbReference type="Proteomes" id="UP000188324">
    <property type="component" value="Chromosome"/>
</dbReference>
<dbReference type="RefSeq" id="WP_077341511.1">
    <property type="nucleotide sequence ID" value="NZ_CP019605.1"/>
</dbReference>
<evidence type="ECO:0000313" key="1">
    <source>
        <dbReference type="EMBL" id="AQP44397.1"/>
    </source>
</evidence>
<keyword evidence="2" id="KW-1185">Reference proteome</keyword>
<sequence>MTRVSAQRRPWVRLDNAANIFLAARSDVDSKVFRLAAELDEPIDPEVLQEALDRVYAQYPLFSAVLRQGVFWYYLQQSDLRPSVAEETGPPVQHLYHHQRHDLLFRVLYRGRRISVEVFHALTDGTGALWFFEDLLTEYVGLRHVEEFRTVQGATELKQDFTVDAFTHWFRSSSAPVTFEDDATAAVESPSTELPAEVDDGPPTTTRRRHRRRDVLRGTHSPDLRTRVIELSMPVGPVLRLAKAEGVSLTIYLLAVFFDSVRRTQVPAQSLPRTLTCSVPVNLRQFFPTASGRNFFATTLLAHTYTGDSGEDSISGVCADLDRQFRQVLTKEGLARKIRRLVRFERNPALRIIPRPLKDVILASVNALSNRGITLAISNLGRVVLPEPVARHTGRLYLHVAAVRPQFGAVSHGDQLTISFTSPFIETDYHAAFVRHLTSAGIPVEITASRVTADELAEVAGPTDHDMEATDA</sequence>